<dbReference type="PANTHER" id="PTHR12832:SF11">
    <property type="entry name" value="LD23868P"/>
    <property type="match status" value="1"/>
</dbReference>
<keyword evidence="4" id="KW-1185">Reference proteome</keyword>
<dbReference type="EMBL" id="KV417482">
    <property type="protein sequence ID" value="KZP33597.1"/>
    <property type="molecule type" value="Genomic_DNA"/>
</dbReference>
<dbReference type="Proteomes" id="UP000076532">
    <property type="component" value="Unassembled WGS sequence"/>
</dbReference>
<evidence type="ECO:0000313" key="3">
    <source>
        <dbReference type="EMBL" id="KZP33597.1"/>
    </source>
</evidence>
<organism evidence="3 4">
    <name type="scientific">Athelia psychrophila</name>
    <dbReference type="NCBI Taxonomy" id="1759441"/>
    <lineage>
        <taxon>Eukaryota</taxon>
        <taxon>Fungi</taxon>
        <taxon>Dikarya</taxon>
        <taxon>Basidiomycota</taxon>
        <taxon>Agaricomycotina</taxon>
        <taxon>Agaricomycetes</taxon>
        <taxon>Agaricomycetidae</taxon>
        <taxon>Atheliales</taxon>
        <taxon>Atheliaceae</taxon>
        <taxon>Athelia</taxon>
    </lineage>
</organism>
<reference evidence="3 4" key="1">
    <citation type="journal article" date="2016" name="Mol. Biol. Evol.">
        <title>Comparative Genomics of Early-Diverging Mushroom-Forming Fungi Provides Insights into the Origins of Lignocellulose Decay Capabilities.</title>
        <authorList>
            <person name="Nagy L.G."/>
            <person name="Riley R."/>
            <person name="Tritt A."/>
            <person name="Adam C."/>
            <person name="Daum C."/>
            <person name="Floudas D."/>
            <person name="Sun H."/>
            <person name="Yadav J.S."/>
            <person name="Pangilinan J."/>
            <person name="Larsson K.H."/>
            <person name="Matsuura K."/>
            <person name="Barry K."/>
            <person name="Labutti K."/>
            <person name="Kuo R."/>
            <person name="Ohm R.A."/>
            <person name="Bhattacharya S.S."/>
            <person name="Shirouzu T."/>
            <person name="Yoshinaga Y."/>
            <person name="Martin F.M."/>
            <person name="Grigoriev I.V."/>
            <person name="Hibbett D.S."/>
        </authorList>
    </citation>
    <scope>NUCLEOTIDE SEQUENCE [LARGE SCALE GENOMIC DNA]</scope>
    <source>
        <strain evidence="3 4">CBS 109695</strain>
    </source>
</reference>
<dbReference type="Pfam" id="PF05794">
    <property type="entry name" value="Tcp11"/>
    <property type="match status" value="1"/>
</dbReference>
<dbReference type="GO" id="GO:0010737">
    <property type="term" value="P:protein kinase A signaling"/>
    <property type="evidence" value="ECO:0007669"/>
    <property type="project" value="TreeGrafter"/>
</dbReference>
<dbReference type="STRING" id="436010.A0A166WBT5"/>
<dbReference type="PANTHER" id="PTHR12832">
    <property type="entry name" value="TESTIS-SPECIFIC PROTEIN PBS13 T-COMPLEX 11"/>
    <property type="match status" value="1"/>
</dbReference>
<evidence type="ECO:0000256" key="1">
    <source>
        <dbReference type="ARBA" id="ARBA00010954"/>
    </source>
</evidence>
<evidence type="ECO:0000256" key="2">
    <source>
        <dbReference type="SAM" id="MobiDB-lite"/>
    </source>
</evidence>
<feature type="compositionally biased region" description="Basic residues" evidence="2">
    <location>
        <begin position="65"/>
        <end position="75"/>
    </location>
</feature>
<name>A0A166WBT5_9AGAM</name>
<dbReference type="InterPro" id="IPR008862">
    <property type="entry name" value="Tcp11"/>
</dbReference>
<dbReference type="OrthoDB" id="276323at2759"/>
<gene>
    <name evidence="3" type="ORF">FIBSPDRAFT_721173</name>
</gene>
<proteinExistence type="inferred from homology"/>
<protein>
    <submittedName>
        <fullName evidence="3">Tcp11-domain-containing protein</fullName>
    </submittedName>
</protein>
<evidence type="ECO:0000313" key="4">
    <source>
        <dbReference type="Proteomes" id="UP000076532"/>
    </source>
</evidence>
<feature type="compositionally biased region" description="Basic and acidic residues" evidence="2">
    <location>
        <begin position="55"/>
        <end position="64"/>
    </location>
</feature>
<accession>A0A166WBT5</accession>
<feature type="region of interest" description="Disordered" evidence="2">
    <location>
        <begin position="1"/>
        <end position="90"/>
    </location>
</feature>
<feature type="compositionally biased region" description="Low complexity" evidence="2">
    <location>
        <begin position="18"/>
        <end position="36"/>
    </location>
</feature>
<sequence>MLVDSGSGPCSNAPRQHPSAPWLSPPSGLWPSGDSPPVSPLVEMPDQTPRCQKRPRLERDERALRPMKRIPKRQRSPGGSPLLTPPCPPSRFWRRSDIRDMGIVPVQDPTPMSESIYHVRGGPCASGCPQHLLPSPLPPINLNSPHIPVLQPTINRRTLQELDLNAILRNPQLRHDLLFDSGLQFRPTSGRRKRELSERYWNAVTRELETGCTCVSFDMGGKPASCVCVCRRVTPIPSHPVVALSTTRRILTLRMPSRIRPLLVEFLDLLVCVIQPLSGISGYVSSATLQSQMQQHAAQTCRLRSIFDPDLIEQEIKHGVFDPSGLFEEIGEVLKAHCAPMRDQAVETMVAVAQSCAPGGDGTKHDAIRAIRLCLDILEHMKLDIANHQLQTLRPFLIETSGQFELKAFGRRKIQVSVDVTKAWLQAAHQRMVVAATLPHAAYPLSTITYSSLNRTMKAYLCALEGLTELVFNPPSRIPLSQLSHTGPVLSSSTALPDYPETSFLDSARLVTLGAEAADTTVMYMFLMLYRQLVFFDPSTQPSSSRVLPKVTDADLAQLKTEIRDVATHRLGYCFTRADESTADDPQLKALHTKEWERWQKSARDIVLQIAMRATHVQARAKSPSAEFSPLTHAPDPRMLQLAERWLETNLCQASALGGLLRKRLREAVFHRVVATAFPARDNVTGKIRASVDDAPGRPAAGSATGMEALLDEIRGLGDKLTKLSLIHLGVYLPLYEQVGFIQD</sequence>
<comment type="similarity">
    <text evidence="1">Belongs to the TCP11 family.</text>
</comment>
<dbReference type="AlphaFoldDB" id="A0A166WBT5"/>